<protein>
    <submittedName>
        <fullName evidence="1">N-alpha-acetyltransferase 35, NatC auxiliary subunit-like</fullName>
    </submittedName>
</protein>
<evidence type="ECO:0000313" key="2">
    <source>
        <dbReference type="Proteomes" id="UP001165289"/>
    </source>
</evidence>
<dbReference type="AlphaFoldDB" id="A0AAV7JPL2"/>
<organism evidence="1 2">
    <name type="scientific">Oopsacas minuta</name>
    <dbReference type="NCBI Taxonomy" id="111878"/>
    <lineage>
        <taxon>Eukaryota</taxon>
        <taxon>Metazoa</taxon>
        <taxon>Porifera</taxon>
        <taxon>Hexactinellida</taxon>
        <taxon>Hexasterophora</taxon>
        <taxon>Lyssacinosida</taxon>
        <taxon>Leucopsacidae</taxon>
        <taxon>Oopsacas</taxon>
    </lineage>
</organism>
<keyword evidence="2" id="KW-1185">Reference proteome</keyword>
<comment type="caution">
    <text evidence="1">The sequence shown here is derived from an EMBL/GenBank/DDBJ whole genome shotgun (WGS) entry which is preliminary data.</text>
</comment>
<reference evidence="1 2" key="1">
    <citation type="journal article" date="2023" name="BMC Biol.">
        <title>The compact genome of the sponge Oopsacas minuta (Hexactinellida) is lacking key metazoan core genes.</title>
        <authorList>
            <person name="Santini S."/>
            <person name="Schenkelaars Q."/>
            <person name="Jourda C."/>
            <person name="Duchesne M."/>
            <person name="Belahbib H."/>
            <person name="Rocher C."/>
            <person name="Selva M."/>
            <person name="Riesgo A."/>
            <person name="Vervoort M."/>
            <person name="Leys S.P."/>
            <person name="Kodjabachian L."/>
            <person name="Le Bivic A."/>
            <person name="Borchiellini C."/>
            <person name="Claverie J.M."/>
            <person name="Renard E."/>
        </authorList>
    </citation>
    <scope>NUCLEOTIDE SEQUENCE [LARGE SCALE GENOMIC DNA]</scope>
    <source>
        <strain evidence="1">SPO-2</strain>
    </source>
</reference>
<dbReference type="EMBL" id="JAKMXF010000310">
    <property type="protein sequence ID" value="KAI6650793.1"/>
    <property type="molecule type" value="Genomic_DNA"/>
</dbReference>
<accession>A0AAV7JPL2</accession>
<gene>
    <name evidence="1" type="ORF">LOD99_7844</name>
</gene>
<dbReference type="Proteomes" id="UP001165289">
    <property type="component" value="Unassembled WGS sequence"/>
</dbReference>
<sequence>MSQYRALFQTALDEIEERFHVDEAIVALEDVLIRSPETEASEVAIMTVSEVFTVDVDAKALRREVKTVRLIKPDRDEWHVFDFVSEFQSDSMLRVVLPNICSCLRLFLVQASTTCNAERAFSVMRRLRAYLRSICGQARFNHGAICHVHADRLDKVDIQEVVDEWRDSKGMVVRQNQVASRVEWNNK</sequence>
<proteinExistence type="predicted"/>
<name>A0AAV7JPL2_9METZ</name>
<evidence type="ECO:0000313" key="1">
    <source>
        <dbReference type="EMBL" id="KAI6650793.1"/>
    </source>
</evidence>